<comment type="caution">
    <text evidence="3">The sequence shown here is derived from an EMBL/GenBank/DDBJ whole genome shotgun (WGS) entry which is preliminary data.</text>
</comment>
<reference evidence="3 4" key="1">
    <citation type="submission" date="2019-12" db="EMBL/GenBank/DDBJ databases">
        <title>Novel species isolated from a subtropical stream in China.</title>
        <authorList>
            <person name="Lu H."/>
        </authorList>
    </citation>
    <scope>NUCLEOTIDE SEQUENCE [LARGE SCALE GENOMIC DNA]</scope>
    <source>
        <strain evidence="3 4">FT55W</strain>
    </source>
</reference>
<keyword evidence="1" id="KW-0472">Membrane</keyword>
<keyword evidence="1" id="KW-0594">Phospholipid biosynthesis</keyword>
<comment type="similarity">
    <text evidence="1">Belongs to the phospholipase D family. Cardiolipin synthase subfamily. ClsB sub-subfamily.</text>
</comment>
<feature type="active site" evidence="1">
    <location>
        <position position="109"/>
    </location>
</feature>
<feature type="active site" evidence="1">
    <location>
        <position position="302"/>
    </location>
</feature>
<sequence>MRPVNFLADNEVTLLHTGTDYFPALINAIDNAQYEVYFETYIFAGDDTGQKVLAALINAAQRGVQVRVITDWWGTGRRQINSMHQQFADGGVEHRMFNPWFKRGITRTHRKICVVDRKVAYVGGININDDMFCDYDHSKPLPAPRWDFAVQVRGPLVADIQLEAVTQWRRLGKLSIIKRIGLYRDMRKVQKIAAEHAVQAGFVVRDNLRNRRTIQRAYLQALGRARKTVLLANPYFAPGRKFRRALAAAAERGVEVVLLIGVGEIWLQDAVAHSFYPKLLAAGVKVVEYHKTQLHAKVAVIDDDWATVGSSNVDGLSLFLNQEANVVIKDAVFAQSLRRHIEEAVADGKVITYDDFEHVGHVKRIGYEIAFVFYKLLMRVFAVEKYA</sequence>
<dbReference type="Gene3D" id="3.30.870.10">
    <property type="entry name" value="Endonuclease Chain A"/>
    <property type="match status" value="2"/>
</dbReference>
<dbReference type="GO" id="GO:0032049">
    <property type="term" value="P:cardiolipin biosynthetic process"/>
    <property type="evidence" value="ECO:0007669"/>
    <property type="project" value="InterPro"/>
</dbReference>
<dbReference type="AlphaFoldDB" id="A0A7X4GV52"/>
<dbReference type="EMBL" id="WWCK01000008">
    <property type="protein sequence ID" value="MYM70158.1"/>
    <property type="molecule type" value="Genomic_DNA"/>
</dbReference>
<dbReference type="SMART" id="SM00155">
    <property type="entry name" value="PLDc"/>
    <property type="match status" value="2"/>
</dbReference>
<dbReference type="EC" id="2.7.8.-" evidence="1"/>
<dbReference type="InterPro" id="IPR025202">
    <property type="entry name" value="PLD-like_dom"/>
</dbReference>
<dbReference type="CDD" id="cd09159">
    <property type="entry name" value="PLDc_ybhO_like_2"/>
    <property type="match status" value="1"/>
</dbReference>
<keyword evidence="1 3" id="KW-0808">Transferase</keyword>
<keyword evidence="1" id="KW-1003">Cell membrane</keyword>
<feature type="active site" evidence="1">
    <location>
        <position position="116"/>
    </location>
</feature>
<dbReference type="SUPFAM" id="SSF56024">
    <property type="entry name" value="Phospholipase D/nuclease"/>
    <property type="match status" value="2"/>
</dbReference>
<keyword evidence="4" id="KW-1185">Reference proteome</keyword>
<keyword evidence="1" id="KW-0444">Lipid biosynthesis</keyword>
<feature type="active site" evidence="1">
    <location>
        <position position="111"/>
    </location>
</feature>
<evidence type="ECO:0000259" key="2">
    <source>
        <dbReference type="PROSITE" id="PS50035"/>
    </source>
</evidence>
<dbReference type="PANTHER" id="PTHR21248">
    <property type="entry name" value="CARDIOLIPIN SYNTHASE"/>
    <property type="match status" value="1"/>
</dbReference>
<feature type="domain" description="PLD phosphodiesterase" evidence="2">
    <location>
        <begin position="104"/>
        <end position="131"/>
    </location>
</feature>
<feature type="active site" evidence="1">
    <location>
        <position position="297"/>
    </location>
</feature>
<dbReference type="PIRSF" id="PIRSF000850">
    <property type="entry name" value="Phospholipase_D_PSS"/>
    <property type="match status" value="1"/>
</dbReference>
<name>A0A7X4GV52_9BURK</name>
<dbReference type="GO" id="GO:0005886">
    <property type="term" value="C:plasma membrane"/>
    <property type="evidence" value="ECO:0007669"/>
    <property type="project" value="UniProtKB-SubCell"/>
</dbReference>
<proteinExistence type="inferred from homology"/>
<dbReference type="PROSITE" id="PS50035">
    <property type="entry name" value="PLD"/>
    <property type="match status" value="2"/>
</dbReference>
<keyword evidence="1" id="KW-0443">Lipid metabolism</keyword>
<evidence type="ECO:0000313" key="4">
    <source>
        <dbReference type="Proteomes" id="UP000450012"/>
    </source>
</evidence>
<evidence type="ECO:0000313" key="3">
    <source>
        <dbReference type="EMBL" id="MYM70158.1"/>
    </source>
</evidence>
<dbReference type="InterPro" id="IPR030872">
    <property type="entry name" value="Cardiolipin_synth_ClsB"/>
</dbReference>
<dbReference type="RefSeq" id="WP_161016657.1">
    <property type="nucleotide sequence ID" value="NZ_WWCK01000008.1"/>
</dbReference>
<evidence type="ECO:0000256" key="1">
    <source>
        <dbReference type="HAMAP-Rule" id="MF_01917"/>
    </source>
</evidence>
<comment type="catalytic activity">
    <reaction evidence="1">
        <text>2 a 1,2-diacyl-sn-glycero-3-phospho-(1'-sn-glycerol) = a cardiolipin + glycerol</text>
        <dbReference type="Rhea" id="RHEA:31451"/>
        <dbReference type="ChEBI" id="CHEBI:17754"/>
        <dbReference type="ChEBI" id="CHEBI:62237"/>
        <dbReference type="ChEBI" id="CHEBI:64716"/>
    </reaction>
</comment>
<dbReference type="PANTHER" id="PTHR21248:SF22">
    <property type="entry name" value="PHOSPHOLIPASE D"/>
    <property type="match status" value="1"/>
</dbReference>
<gene>
    <name evidence="1 3" type="primary">clsB</name>
    <name evidence="3" type="ORF">GTP45_25625</name>
</gene>
<keyword evidence="1" id="KW-1208">Phospholipid metabolism</keyword>
<feature type="domain" description="PLD phosphodiesterase" evidence="2">
    <location>
        <begin position="290"/>
        <end position="317"/>
    </location>
</feature>
<feature type="active site" evidence="1">
    <location>
        <position position="295"/>
    </location>
</feature>
<dbReference type="InterPro" id="IPR001736">
    <property type="entry name" value="PLipase_D/transphosphatidylase"/>
</dbReference>
<dbReference type="CDD" id="cd09110">
    <property type="entry name" value="PLDc_CLS_1"/>
    <property type="match status" value="1"/>
</dbReference>
<comment type="function">
    <text evidence="1">Catalyzes the phosphatidyl group transfer from one phosphatidylglycerol molecule to another to form cardiolipin (CL) (diphosphatidylglycerol) and glycerol.</text>
</comment>
<dbReference type="GO" id="GO:0008808">
    <property type="term" value="F:cardiolipin synthase activity"/>
    <property type="evidence" value="ECO:0007669"/>
    <property type="project" value="InterPro"/>
</dbReference>
<dbReference type="Pfam" id="PF13091">
    <property type="entry name" value="PLDc_2"/>
    <property type="match status" value="2"/>
</dbReference>
<dbReference type="HAMAP" id="MF_01917">
    <property type="entry name" value="Cardiolipin_synth_ClsB"/>
    <property type="match status" value="1"/>
</dbReference>
<dbReference type="Proteomes" id="UP000450012">
    <property type="component" value="Unassembled WGS sequence"/>
</dbReference>
<dbReference type="NCBIfam" id="NF008427">
    <property type="entry name" value="PRK11263.1"/>
    <property type="match status" value="1"/>
</dbReference>
<comment type="subcellular location">
    <subcellularLocation>
        <location evidence="1">Cell membrane</location>
        <topology evidence="1">Peripheral membrane protein</topology>
    </subcellularLocation>
</comment>
<accession>A0A7X4GV52</accession>
<protein>
    <recommendedName>
        <fullName evidence="1">Cardiolipin synthase B</fullName>
        <shortName evidence="1">CL synthase</shortName>
        <ecNumber evidence="1">2.7.8.-</ecNumber>
    </recommendedName>
</protein>
<organism evidence="3 4">
    <name type="scientific">Duganella rivi</name>
    <dbReference type="NCBI Taxonomy" id="2666083"/>
    <lineage>
        <taxon>Bacteria</taxon>
        <taxon>Pseudomonadati</taxon>
        <taxon>Pseudomonadota</taxon>
        <taxon>Betaproteobacteria</taxon>
        <taxon>Burkholderiales</taxon>
        <taxon>Oxalobacteraceae</taxon>
        <taxon>Telluria group</taxon>
        <taxon>Duganella</taxon>
    </lineage>
</organism>